<dbReference type="Proteomes" id="UP000677228">
    <property type="component" value="Unassembled WGS sequence"/>
</dbReference>
<reference evidence="2" key="1">
    <citation type="submission" date="2021-02" db="EMBL/GenBank/DDBJ databases">
        <authorList>
            <person name="Nowell W R."/>
        </authorList>
    </citation>
    <scope>NUCLEOTIDE SEQUENCE</scope>
</reference>
<proteinExistence type="predicted"/>
<evidence type="ECO:0000313" key="3">
    <source>
        <dbReference type="EMBL" id="CAF4256665.1"/>
    </source>
</evidence>
<name>A0A8S2FGR7_9BILA</name>
<feature type="region of interest" description="Disordered" evidence="1">
    <location>
        <begin position="95"/>
        <end position="118"/>
    </location>
</feature>
<evidence type="ECO:0000313" key="4">
    <source>
        <dbReference type="Proteomes" id="UP000677228"/>
    </source>
</evidence>
<sequence>MALSDAGSSVLILNKLQQFYGVEICRGYCDLDDYRLREEFGVWIVENKAKSEVQMKGGDCSHIMAAKRNAGLPIIQPKPNMEKLREASKLEKNIKKSGTKKPNVLDKEMPTNSTKRVETKLVKKATKVAQCRTPLTNILNISDDDF</sequence>
<dbReference type="EMBL" id="CAJNOK010030743">
    <property type="protein sequence ID" value="CAF1463872.1"/>
    <property type="molecule type" value="Genomic_DNA"/>
</dbReference>
<evidence type="ECO:0000256" key="1">
    <source>
        <dbReference type="SAM" id="MobiDB-lite"/>
    </source>
</evidence>
<feature type="compositionally biased region" description="Basic and acidic residues" evidence="1">
    <location>
        <begin position="103"/>
        <end position="118"/>
    </location>
</feature>
<comment type="caution">
    <text evidence="2">The sequence shown here is derived from an EMBL/GenBank/DDBJ whole genome shotgun (WGS) entry which is preliminary data.</text>
</comment>
<protein>
    <submittedName>
        <fullName evidence="2">Uncharacterized protein</fullName>
    </submittedName>
</protein>
<gene>
    <name evidence="2" type="ORF">OVA965_LOCUS35365</name>
    <name evidence="3" type="ORF">TMI583_LOCUS36321</name>
</gene>
<accession>A0A8S2FGR7</accession>
<dbReference type="AlphaFoldDB" id="A0A8S2FGR7"/>
<dbReference type="Proteomes" id="UP000682733">
    <property type="component" value="Unassembled WGS sequence"/>
</dbReference>
<evidence type="ECO:0000313" key="2">
    <source>
        <dbReference type="EMBL" id="CAF1463872.1"/>
    </source>
</evidence>
<dbReference type="EMBL" id="CAJOBA010052607">
    <property type="protein sequence ID" value="CAF4256665.1"/>
    <property type="molecule type" value="Genomic_DNA"/>
</dbReference>
<organism evidence="2 4">
    <name type="scientific">Didymodactylos carnosus</name>
    <dbReference type="NCBI Taxonomy" id="1234261"/>
    <lineage>
        <taxon>Eukaryota</taxon>
        <taxon>Metazoa</taxon>
        <taxon>Spiralia</taxon>
        <taxon>Gnathifera</taxon>
        <taxon>Rotifera</taxon>
        <taxon>Eurotatoria</taxon>
        <taxon>Bdelloidea</taxon>
        <taxon>Philodinida</taxon>
        <taxon>Philodinidae</taxon>
        <taxon>Didymodactylos</taxon>
    </lineage>
</organism>